<evidence type="ECO:0000313" key="3">
    <source>
        <dbReference type="Proteomes" id="UP000184395"/>
    </source>
</evidence>
<dbReference type="EMBL" id="FRAB01000082">
    <property type="protein sequence ID" value="SHL23352.1"/>
    <property type="molecule type" value="Genomic_DNA"/>
</dbReference>
<feature type="compositionally biased region" description="Polar residues" evidence="1">
    <location>
        <begin position="1"/>
        <end position="16"/>
    </location>
</feature>
<reference evidence="2 3" key="1">
    <citation type="submission" date="2016-11" db="EMBL/GenBank/DDBJ databases">
        <authorList>
            <person name="Jaros S."/>
            <person name="Januszkiewicz K."/>
            <person name="Wedrychowicz H."/>
        </authorList>
    </citation>
    <scope>NUCLEOTIDE SEQUENCE [LARGE SCALE GENOMIC DNA]</scope>
    <source>
        <strain evidence="2 3">LMG 20594</strain>
    </source>
</reference>
<dbReference type="Gene3D" id="3.90.25.10">
    <property type="entry name" value="UDP-galactose 4-epimerase, domain 1"/>
    <property type="match status" value="1"/>
</dbReference>
<name>A0A1M6YZ37_9BURK</name>
<sequence length="233" mass="25157">MNVPTRPSNHASTLLSATDKWIPSPPTPALTLGGQKTQRSNAGKVGSEPLPHDRTGGASRTAQRGVHLGNSLKSVDSHLLLLIIHEASGLGMMCGNMKFEKFSSCCASSDATSEDFITHSGRAECEFTGAHASHSHFLRQTTAFANAVDREELARLQVIYNVAMDDRITLNQLYDYQKATLGRHDVQRGGHRPAYGPARDGDIRHSQANVGNADRQLGDDARGFNEAIHMTAG</sequence>
<evidence type="ECO:0000256" key="1">
    <source>
        <dbReference type="SAM" id="MobiDB-lite"/>
    </source>
</evidence>
<dbReference type="STRING" id="169427.SAMN05192548_10823"/>
<proteinExistence type="predicted"/>
<feature type="region of interest" description="Disordered" evidence="1">
    <location>
        <begin position="1"/>
        <end position="63"/>
    </location>
</feature>
<dbReference type="AlphaFoldDB" id="A0A1M6YZ37"/>
<accession>A0A1M6YZ37</accession>
<dbReference type="Proteomes" id="UP000184395">
    <property type="component" value="Unassembled WGS sequence"/>
</dbReference>
<organism evidence="2 3">
    <name type="scientific">Paraburkholderia terricola</name>
    <dbReference type="NCBI Taxonomy" id="169427"/>
    <lineage>
        <taxon>Bacteria</taxon>
        <taxon>Pseudomonadati</taxon>
        <taxon>Pseudomonadota</taxon>
        <taxon>Betaproteobacteria</taxon>
        <taxon>Burkholderiales</taxon>
        <taxon>Burkholderiaceae</taxon>
        <taxon>Paraburkholderia</taxon>
    </lineage>
</organism>
<dbReference type="RefSeq" id="WP_143032003.1">
    <property type="nucleotide sequence ID" value="NZ_CADFGY010000038.1"/>
</dbReference>
<evidence type="ECO:0000313" key="2">
    <source>
        <dbReference type="EMBL" id="SHL23352.1"/>
    </source>
</evidence>
<protein>
    <submittedName>
        <fullName evidence="2">Uncharacterized protein</fullName>
    </submittedName>
</protein>
<feature type="region of interest" description="Disordered" evidence="1">
    <location>
        <begin position="186"/>
        <end position="221"/>
    </location>
</feature>
<gene>
    <name evidence="2" type="ORF">SAMN05192548_10823</name>
</gene>